<dbReference type="STRING" id="157652.A0A371IC61"/>
<comment type="similarity">
    <text evidence="2">Belongs to the TRAFAC class myosin-kinesin ATPase superfamily. Kinesin family.</text>
</comment>
<comment type="caution">
    <text evidence="5">The sequence shown here is derived from an EMBL/GenBank/DDBJ whole genome shotgun (WGS) entry which is preliminary data.</text>
</comment>
<feature type="domain" description="Kinesin motor" evidence="4">
    <location>
        <begin position="202"/>
        <end position="383"/>
    </location>
</feature>
<dbReference type="Pfam" id="PF00225">
    <property type="entry name" value="Kinesin"/>
    <property type="match status" value="1"/>
</dbReference>
<keyword evidence="2" id="KW-0547">Nucleotide-binding</keyword>
<evidence type="ECO:0000313" key="5">
    <source>
        <dbReference type="EMBL" id="RDY12628.1"/>
    </source>
</evidence>
<accession>A0A371IC61</accession>
<dbReference type="EMBL" id="QJKJ01000431">
    <property type="protein sequence ID" value="RDY12628.1"/>
    <property type="molecule type" value="Genomic_DNA"/>
</dbReference>
<dbReference type="InterPro" id="IPR027640">
    <property type="entry name" value="Kinesin-like_fam"/>
</dbReference>
<dbReference type="GO" id="GO:0005524">
    <property type="term" value="F:ATP binding"/>
    <property type="evidence" value="ECO:0007669"/>
    <property type="project" value="UniProtKB-UniRule"/>
</dbReference>
<proteinExistence type="inferred from homology"/>
<dbReference type="InterPro" id="IPR036961">
    <property type="entry name" value="Kinesin_motor_dom_sf"/>
</dbReference>
<keyword evidence="2" id="KW-0067">ATP-binding</keyword>
<keyword evidence="3" id="KW-0732">Signal</keyword>
<dbReference type="PANTHER" id="PTHR47968:SF23">
    <property type="entry name" value="KINESIN-LIKE PROTEIN KIN-7A"/>
    <property type="match status" value="1"/>
</dbReference>
<feature type="non-terminal residue" evidence="5">
    <location>
        <position position="1"/>
    </location>
</feature>
<keyword evidence="6" id="KW-1185">Reference proteome</keyword>
<evidence type="ECO:0000313" key="6">
    <source>
        <dbReference type="Proteomes" id="UP000257109"/>
    </source>
</evidence>
<dbReference type="PANTHER" id="PTHR47968">
    <property type="entry name" value="CENTROMERE PROTEIN E"/>
    <property type="match status" value="1"/>
</dbReference>
<dbReference type="GO" id="GO:0003777">
    <property type="term" value="F:microtubule motor activity"/>
    <property type="evidence" value="ECO:0007669"/>
    <property type="project" value="InterPro"/>
</dbReference>
<feature type="chain" id="PRO_5016645758" evidence="3">
    <location>
        <begin position="25"/>
        <end position="383"/>
    </location>
</feature>
<dbReference type="Proteomes" id="UP000257109">
    <property type="component" value="Unassembled WGS sequence"/>
</dbReference>
<evidence type="ECO:0000256" key="1">
    <source>
        <dbReference type="ARBA" id="ARBA00023175"/>
    </source>
</evidence>
<dbReference type="GO" id="GO:0008017">
    <property type="term" value="F:microtubule binding"/>
    <property type="evidence" value="ECO:0007669"/>
    <property type="project" value="InterPro"/>
</dbReference>
<reference evidence="5" key="1">
    <citation type="submission" date="2018-05" db="EMBL/GenBank/DDBJ databases">
        <title>Draft genome of Mucuna pruriens seed.</title>
        <authorList>
            <person name="Nnadi N.E."/>
            <person name="Vos R."/>
            <person name="Hasami M.H."/>
            <person name="Devisetty U.K."/>
            <person name="Aguiy J.C."/>
        </authorList>
    </citation>
    <scope>NUCLEOTIDE SEQUENCE [LARGE SCALE GENOMIC DNA]</scope>
    <source>
        <strain evidence="5">JCA_2017</strain>
    </source>
</reference>
<dbReference type="SMART" id="SM00129">
    <property type="entry name" value="KISc"/>
    <property type="match status" value="1"/>
</dbReference>
<name>A0A371IC61_MUCPR</name>
<gene>
    <name evidence="5" type="primary">NACK1</name>
    <name evidence="5" type="ORF">CR513_02541</name>
</gene>
<evidence type="ECO:0000259" key="4">
    <source>
        <dbReference type="PROSITE" id="PS50067"/>
    </source>
</evidence>
<keyword evidence="1 2" id="KW-0505">Motor protein</keyword>
<dbReference type="OrthoDB" id="1429994at2759"/>
<evidence type="ECO:0000256" key="3">
    <source>
        <dbReference type="SAM" id="SignalP"/>
    </source>
</evidence>
<dbReference type="Gene3D" id="3.40.850.10">
    <property type="entry name" value="Kinesin motor domain"/>
    <property type="match status" value="1"/>
</dbReference>
<protein>
    <submittedName>
        <fullName evidence="5">Kinesin-like protein NACK1</fullName>
    </submittedName>
</protein>
<sequence length="383" mass="42901">MARSSESRLLVVVMLRALMVPCFEEAWSCSDLVEGCHNFHRQSTAAEEGATSGSIEARLAIFEFEMLKQNFSFSAKNGQQVAYMKRIVIKKRPISKENAQQVADMKADDETKHRKIENIVANGEVSGDQLLKASMEETNGNLKNGGEKYFVQRSKKKQQNGSVEADVLNIQNMTVKTLGTPASMIDRTHVSTLGGARAKEEKIVVTIRLRPLNGREQLAKDQVALECINDYNIVYKPPTHDRASQPASFTFDKVFGHVSLTEAVYEEGVKKVALSALTGINATVFAYGQSSSGKTYTMRGIIEKVVSDIYQHIVNNLERDFTIKIYGLEIYNENVRDLLNLESSRSLKLLDAPKKGTMVKKLMEEIAKDDKHLRHLISICEDY</sequence>
<dbReference type="InterPro" id="IPR027417">
    <property type="entry name" value="P-loop_NTPase"/>
</dbReference>
<feature type="binding site" evidence="2">
    <location>
        <begin position="288"/>
        <end position="295"/>
    </location>
    <ligand>
        <name>ATP</name>
        <dbReference type="ChEBI" id="CHEBI:30616"/>
    </ligand>
</feature>
<dbReference type="InterPro" id="IPR001752">
    <property type="entry name" value="Kinesin_motor_dom"/>
</dbReference>
<dbReference type="AlphaFoldDB" id="A0A371IC61"/>
<feature type="signal peptide" evidence="3">
    <location>
        <begin position="1"/>
        <end position="24"/>
    </location>
</feature>
<dbReference type="GO" id="GO:0007018">
    <property type="term" value="P:microtubule-based movement"/>
    <property type="evidence" value="ECO:0007669"/>
    <property type="project" value="InterPro"/>
</dbReference>
<dbReference type="SUPFAM" id="SSF52540">
    <property type="entry name" value="P-loop containing nucleoside triphosphate hydrolases"/>
    <property type="match status" value="1"/>
</dbReference>
<organism evidence="5 6">
    <name type="scientific">Mucuna pruriens</name>
    <name type="common">Velvet bean</name>
    <name type="synonym">Dolichos pruriens</name>
    <dbReference type="NCBI Taxonomy" id="157652"/>
    <lineage>
        <taxon>Eukaryota</taxon>
        <taxon>Viridiplantae</taxon>
        <taxon>Streptophyta</taxon>
        <taxon>Embryophyta</taxon>
        <taxon>Tracheophyta</taxon>
        <taxon>Spermatophyta</taxon>
        <taxon>Magnoliopsida</taxon>
        <taxon>eudicotyledons</taxon>
        <taxon>Gunneridae</taxon>
        <taxon>Pentapetalae</taxon>
        <taxon>rosids</taxon>
        <taxon>fabids</taxon>
        <taxon>Fabales</taxon>
        <taxon>Fabaceae</taxon>
        <taxon>Papilionoideae</taxon>
        <taxon>50 kb inversion clade</taxon>
        <taxon>NPAAA clade</taxon>
        <taxon>indigoferoid/millettioid clade</taxon>
        <taxon>Phaseoleae</taxon>
        <taxon>Mucuna</taxon>
    </lineage>
</organism>
<dbReference type="PROSITE" id="PS50067">
    <property type="entry name" value="KINESIN_MOTOR_2"/>
    <property type="match status" value="1"/>
</dbReference>
<evidence type="ECO:0000256" key="2">
    <source>
        <dbReference type="PROSITE-ProRule" id="PRU00283"/>
    </source>
</evidence>